<evidence type="ECO:0000313" key="1">
    <source>
        <dbReference type="EMBL" id="KAF2491256.1"/>
    </source>
</evidence>
<organism evidence="1 2">
    <name type="scientific">Lophium mytilinum</name>
    <dbReference type="NCBI Taxonomy" id="390894"/>
    <lineage>
        <taxon>Eukaryota</taxon>
        <taxon>Fungi</taxon>
        <taxon>Dikarya</taxon>
        <taxon>Ascomycota</taxon>
        <taxon>Pezizomycotina</taxon>
        <taxon>Dothideomycetes</taxon>
        <taxon>Pleosporomycetidae</taxon>
        <taxon>Mytilinidiales</taxon>
        <taxon>Mytilinidiaceae</taxon>
        <taxon>Lophium</taxon>
    </lineage>
</organism>
<gene>
    <name evidence="1" type="ORF">BU16DRAFT_543491</name>
</gene>
<dbReference type="PANTHER" id="PTHR37048">
    <property type="entry name" value="QUESTIONABLE PROTEIN"/>
    <property type="match status" value="1"/>
</dbReference>
<protein>
    <submittedName>
        <fullName evidence="1">Uncharacterized protein</fullName>
    </submittedName>
</protein>
<reference evidence="1" key="1">
    <citation type="journal article" date="2020" name="Stud. Mycol.">
        <title>101 Dothideomycetes genomes: a test case for predicting lifestyles and emergence of pathogens.</title>
        <authorList>
            <person name="Haridas S."/>
            <person name="Albert R."/>
            <person name="Binder M."/>
            <person name="Bloem J."/>
            <person name="Labutti K."/>
            <person name="Salamov A."/>
            <person name="Andreopoulos B."/>
            <person name="Baker S."/>
            <person name="Barry K."/>
            <person name="Bills G."/>
            <person name="Bluhm B."/>
            <person name="Cannon C."/>
            <person name="Castanera R."/>
            <person name="Culley D."/>
            <person name="Daum C."/>
            <person name="Ezra D."/>
            <person name="Gonzalez J."/>
            <person name="Henrissat B."/>
            <person name="Kuo A."/>
            <person name="Liang C."/>
            <person name="Lipzen A."/>
            <person name="Lutzoni F."/>
            <person name="Magnuson J."/>
            <person name="Mondo S."/>
            <person name="Nolan M."/>
            <person name="Ohm R."/>
            <person name="Pangilinan J."/>
            <person name="Park H.-J."/>
            <person name="Ramirez L."/>
            <person name="Alfaro M."/>
            <person name="Sun H."/>
            <person name="Tritt A."/>
            <person name="Yoshinaga Y."/>
            <person name="Zwiers L.-H."/>
            <person name="Turgeon B."/>
            <person name="Goodwin S."/>
            <person name="Spatafora J."/>
            <person name="Crous P."/>
            <person name="Grigoriev I."/>
        </authorList>
    </citation>
    <scope>NUCLEOTIDE SEQUENCE</scope>
    <source>
        <strain evidence="1">CBS 269.34</strain>
    </source>
</reference>
<evidence type="ECO:0000313" key="2">
    <source>
        <dbReference type="Proteomes" id="UP000799750"/>
    </source>
</evidence>
<dbReference type="OrthoDB" id="3537171at2759"/>
<proteinExistence type="predicted"/>
<dbReference type="EMBL" id="MU004196">
    <property type="protein sequence ID" value="KAF2491256.1"/>
    <property type="molecule type" value="Genomic_DNA"/>
</dbReference>
<dbReference type="PANTHER" id="PTHR37048:SF2">
    <property type="entry name" value="QUESTIONABLE PROTEIN"/>
    <property type="match status" value="1"/>
</dbReference>
<accession>A0A6A6QGU9</accession>
<dbReference type="AlphaFoldDB" id="A0A6A6QGU9"/>
<name>A0A6A6QGU9_9PEZI</name>
<keyword evidence="2" id="KW-1185">Reference proteome</keyword>
<dbReference type="Proteomes" id="UP000799750">
    <property type="component" value="Unassembled WGS sequence"/>
</dbReference>
<sequence length="275" mass="31044">MERTIKSQDAVAGRILWLPPFVEVPAGAVERVRGKGPVDEKMFNHPVVVCSRPWSASEGQDSLGSRAHFHIITSFGGKTLAEMYGKTSDFHRQRRLNYLPVDPAPAHPDGLPSLFLSEGAQLRWHSYINVGEIYAIDLNFLWTYSNKKTPGATDFHLGWNSLRHLRRRAETLTQYRIDPQFPAASFPSITFGTKAVKSNRPYRIPTGELEDLEILERPVPNYSTKPWIENIPEDSYPATEAMVVSCHEHTPAPTRVWESSQATEVVIARHDERSG</sequence>